<keyword evidence="5 7" id="KW-0378">Hydrolase</keyword>
<keyword evidence="7" id="KW-0145">Chemotaxis</keyword>
<dbReference type="Gene3D" id="1.10.155.10">
    <property type="entry name" value="Chemotaxis receptor methyltransferase CheR, N-terminal domain"/>
    <property type="match status" value="1"/>
</dbReference>
<feature type="active site" evidence="7">
    <location>
        <position position="370"/>
    </location>
</feature>
<evidence type="ECO:0000256" key="1">
    <source>
        <dbReference type="ARBA" id="ARBA00001541"/>
    </source>
</evidence>
<sequence length="530" mass="58314">MDQACFAAYAQIVQQAFGIQLPPEKKALLESRLFKLFQHEDERLPASCRTATGFLTWLRQDTTGRARKLLSEAITTHHTYFLREEDHFWYFRDVVLPWIAQAAARTQDVRTWCAACSTGEEAYTLAMLLTEYFSLRGAGWETSLLATDLSEEVIAQAARGIYAADAVAALPEHWQCAYFHPRRDGQRQAVEALRQSIVFRPFNLLTHVFPFRKPFHVIFCRNVMIYFDRETRTELVRKFYDWLVPGGYLFVGHAETVDCEMAPFLYVQPSVYRKPVDAAHTAVPAAGHASLAAARAGVQGSPRTPMSSGGALPRYTVGPRKGASGQTVRNGRTHSIRLIVMGASTGGTEALAAVLTQLVPPLPPIVIVQHIPPGFSELFARRLDRDCRLTAHTAREGEYLAPDHIYIAPGDRHVRVRRLGDRICLSVQEGPLVNGHCPSVDVLFQSVADQRLATDSLGVLLTGMGDDGARGLLAMRQGGARTLGQDEATSVVYGMPRAAWEAGAVERQLPLPAVAAAIAALCARGPGAER</sequence>
<dbReference type="PROSITE" id="PS50122">
    <property type="entry name" value="CHEB"/>
    <property type="match status" value="1"/>
</dbReference>
<reference evidence="11 12" key="1">
    <citation type="submission" date="2020-04" db="EMBL/GenBank/DDBJ databases">
        <authorList>
            <person name="Hitch T.C.A."/>
            <person name="Wylensek D."/>
            <person name="Clavel T."/>
        </authorList>
    </citation>
    <scope>NUCLEOTIDE SEQUENCE [LARGE SCALE GENOMIC DNA]</scope>
    <source>
        <strain evidence="11 12">PG-130-P53-12</strain>
    </source>
</reference>
<dbReference type="SUPFAM" id="SSF47757">
    <property type="entry name" value="Chemotaxis receptor methyltransferase CheR, N-terminal domain"/>
    <property type="match status" value="1"/>
</dbReference>
<dbReference type="InterPro" id="IPR035909">
    <property type="entry name" value="CheB_C"/>
</dbReference>
<feature type="region of interest" description="Disordered" evidence="8">
    <location>
        <begin position="297"/>
        <end position="328"/>
    </location>
</feature>
<accession>A0A848BAT5</accession>
<dbReference type="PANTHER" id="PTHR42872:SF6">
    <property type="entry name" value="PROTEIN-GLUTAMATE METHYLESTERASE_PROTEIN-GLUTAMINE GLUTAMINASE"/>
    <property type="match status" value="1"/>
</dbReference>
<proteinExistence type="predicted"/>
<evidence type="ECO:0000256" key="6">
    <source>
        <dbReference type="ARBA" id="ARBA00048267"/>
    </source>
</evidence>
<comment type="caution">
    <text evidence="11">The sequence shown here is derived from an EMBL/GenBank/DDBJ whole genome shotgun (WGS) entry which is preliminary data.</text>
</comment>
<dbReference type="InterPro" id="IPR036804">
    <property type="entry name" value="CheR_N_sf"/>
</dbReference>
<dbReference type="CDD" id="cd16432">
    <property type="entry name" value="CheB_Rec"/>
    <property type="match status" value="1"/>
</dbReference>
<evidence type="ECO:0000259" key="10">
    <source>
        <dbReference type="PROSITE" id="PS50123"/>
    </source>
</evidence>
<evidence type="ECO:0000313" key="11">
    <source>
        <dbReference type="EMBL" id="NMD99025.1"/>
    </source>
</evidence>
<dbReference type="GO" id="GO:0008984">
    <property type="term" value="F:protein-glutamate methylesterase activity"/>
    <property type="evidence" value="ECO:0007669"/>
    <property type="project" value="UniProtKB-EC"/>
</dbReference>
<dbReference type="InterPro" id="IPR022642">
    <property type="entry name" value="CheR_C"/>
</dbReference>
<protein>
    <recommendedName>
        <fullName evidence="13">Protein-glutamate O-methyltransferase</fullName>
    </recommendedName>
</protein>
<dbReference type="GO" id="GO:0032259">
    <property type="term" value="P:methylation"/>
    <property type="evidence" value="ECO:0007669"/>
    <property type="project" value="UniProtKB-KW"/>
</dbReference>
<evidence type="ECO:0000256" key="7">
    <source>
        <dbReference type="PROSITE-ProRule" id="PRU00050"/>
    </source>
</evidence>
<organism evidence="11 12">
    <name type="scientific">Selenomonas bovis</name>
    <dbReference type="NCBI Taxonomy" id="416586"/>
    <lineage>
        <taxon>Bacteria</taxon>
        <taxon>Bacillati</taxon>
        <taxon>Bacillota</taxon>
        <taxon>Negativicutes</taxon>
        <taxon>Selenomonadales</taxon>
        <taxon>Selenomonadaceae</taxon>
        <taxon>Selenomonas</taxon>
    </lineage>
</organism>
<keyword evidence="4" id="KW-0949">S-adenosyl-L-methionine</keyword>
<dbReference type="InterPro" id="IPR029063">
    <property type="entry name" value="SAM-dependent_MTases_sf"/>
</dbReference>
<dbReference type="Proteomes" id="UP000543804">
    <property type="component" value="Unassembled WGS sequence"/>
</dbReference>
<dbReference type="InterPro" id="IPR000780">
    <property type="entry name" value="CheR_MeTrfase"/>
</dbReference>
<dbReference type="SUPFAM" id="SSF53335">
    <property type="entry name" value="S-adenosyl-L-methionine-dependent methyltransferases"/>
    <property type="match status" value="1"/>
</dbReference>
<dbReference type="Pfam" id="PF01339">
    <property type="entry name" value="CheB_methylest"/>
    <property type="match status" value="1"/>
</dbReference>
<dbReference type="GO" id="GO:0005737">
    <property type="term" value="C:cytoplasm"/>
    <property type="evidence" value="ECO:0007669"/>
    <property type="project" value="InterPro"/>
</dbReference>
<keyword evidence="3" id="KW-0808">Transferase</keyword>
<dbReference type="EMBL" id="JABAFA010000017">
    <property type="protein sequence ID" value="NMD99025.1"/>
    <property type="molecule type" value="Genomic_DNA"/>
</dbReference>
<keyword evidence="12" id="KW-1185">Reference proteome</keyword>
<feature type="active site" evidence="7">
    <location>
        <position position="467"/>
    </location>
</feature>
<comment type="catalytic activity">
    <reaction evidence="6">
        <text>[protein]-L-glutamate 5-O-methyl ester + H2O = L-glutamyl-[protein] + methanol + H(+)</text>
        <dbReference type="Rhea" id="RHEA:23236"/>
        <dbReference type="Rhea" id="RHEA-COMP:10208"/>
        <dbReference type="Rhea" id="RHEA-COMP:10311"/>
        <dbReference type="ChEBI" id="CHEBI:15377"/>
        <dbReference type="ChEBI" id="CHEBI:15378"/>
        <dbReference type="ChEBI" id="CHEBI:17790"/>
        <dbReference type="ChEBI" id="CHEBI:29973"/>
        <dbReference type="ChEBI" id="CHEBI:82795"/>
        <dbReference type="EC" id="3.1.1.61"/>
    </reaction>
</comment>
<gene>
    <name evidence="11" type="ORF">HF878_05960</name>
</gene>
<dbReference type="Pfam" id="PF01739">
    <property type="entry name" value="CheR"/>
    <property type="match status" value="1"/>
</dbReference>
<feature type="domain" description="CheR-type methyltransferase" evidence="10">
    <location>
        <begin position="1"/>
        <end position="277"/>
    </location>
</feature>
<evidence type="ECO:0000313" key="12">
    <source>
        <dbReference type="Proteomes" id="UP000543804"/>
    </source>
</evidence>
<evidence type="ECO:0000256" key="2">
    <source>
        <dbReference type="ARBA" id="ARBA00022603"/>
    </source>
</evidence>
<evidence type="ECO:0000256" key="5">
    <source>
        <dbReference type="ARBA" id="ARBA00022801"/>
    </source>
</evidence>
<dbReference type="Gene3D" id="3.40.50.150">
    <property type="entry name" value="Vaccinia Virus protein VP39"/>
    <property type="match status" value="1"/>
</dbReference>
<dbReference type="GO" id="GO:0008983">
    <property type="term" value="F:protein-glutamate O-methyltransferase activity"/>
    <property type="evidence" value="ECO:0007669"/>
    <property type="project" value="UniProtKB-EC"/>
</dbReference>
<dbReference type="PANTHER" id="PTHR42872">
    <property type="entry name" value="PROTEIN-GLUTAMATE METHYLESTERASE/PROTEIN-GLUTAMINE GLUTAMINASE"/>
    <property type="match status" value="1"/>
</dbReference>
<feature type="domain" description="CheB-type methylesterase" evidence="9">
    <location>
        <begin position="332"/>
        <end position="525"/>
    </location>
</feature>
<comment type="catalytic activity">
    <reaction evidence="1">
        <text>L-glutamyl-[protein] + S-adenosyl-L-methionine = [protein]-L-glutamate 5-O-methyl ester + S-adenosyl-L-homocysteine</text>
        <dbReference type="Rhea" id="RHEA:24452"/>
        <dbReference type="Rhea" id="RHEA-COMP:10208"/>
        <dbReference type="Rhea" id="RHEA-COMP:10311"/>
        <dbReference type="ChEBI" id="CHEBI:29973"/>
        <dbReference type="ChEBI" id="CHEBI:57856"/>
        <dbReference type="ChEBI" id="CHEBI:59789"/>
        <dbReference type="ChEBI" id="CHEBI:82795"/>
        <dbReference type="EC" id="2.1.1.80"/>
    </reaction>
</comment>
<evidence type="ECO:0000259" key="9">
    <source>
        <dbReference type="PROSITE" id="PS50122"/>
    </source>
</evidence>
<dbReference type="SMART" id="SM00138">
    <property type="entry name" value="MeTrc"/>
    <property type="match status" value="1"/>
</dbReference>
<dbReference type="GO" id="GO:0000156">
    <property type="term" value="F:phosphorelay response regulator activity"/>
    <property type="evidence" value="ECO:0007669"/>
    <property type="project" value="InterPro"/>
</dbReference>
<keyword evidence="2" id="KW-0489">Methyltransferase</keyword>
<dbReference type="PROSITE" id="PS50123">
    <property type="entry name" value="CHER"/>
    <property type="match status" value="1"/>
</dbReference>
<evidence type="ECO:0000256" key="3">
    <source>
        <dbReference type="ARBA" id="ARBA00022679"/>
    </source>
</evidence>
<evidence type="ECO:0000256" key="8">
    <source>
        <dbReference type="SAM" id="MobiDB-lite"/>
    </source>
</evidence>
<dbReference type="AlphaFoldDB" id="A0A848BAT5"/>
<dbReference type="RefSeq" id="WP_170077481.1">
    <property type="nucleotide sequence ID" value="NZ_JABAFA010000017.1"/>
</dbReference>
<dbReference type="PRINTS" id="PR00996">
    <property type="entry name" value="CHERMTFRASE"/>
</dbReference>
<dbReference type="SUPFAM" id="SSF52738">
    <property type="entry name" value="Methylesterase CheB, C-terminal domain"/>
    <property type="match status" value="1"/>
</dbReference>
<evidence type="ECO:0000256" key="4">
    <source>
        <dbReference type="ARBA" id="ARBA00022691"/>
    </source>
</evidence>
<evidence type="ECO:0008006" key="13">
    <source>
        <dbReference type="Google" id="ProtNLM"/>
    </source>
</evidence>
<name>A0A848BAT5_9FIRM</name>
<feature type="active site" evidence="7">
    <location>
        <position position="344"/>
    </location>
</feature>
<dbReference type="Gene3D" id="3.40.50.180">
    <property type="entry name" value="Methylesterase CheB, C-terminal domain"/>
    <property type="match status" value="1"/>
</dbReference>
<dbReference type="InterPro" id="IPR000673">
    <property type="entry name" value="Sig_transdc_resp-reg_Me-estase"/>
</dbReference>
<dbReference type="GO" id="GO:0006935">
    <property type="term" value="P:chemotaxis"/>
    <property type="evidence" value="ECO:0007669"/>
    <property type="project" value="UniProtKB-UniRule"/>
</dbReference>